<name>A0A1I7ZQW6_9BILA</name>
<evidence type="ECO:0000313" key="2">
    <source>
        <dbReference type="WBParaSite" id="L893_g28706.t1"/>
    </source>
</evidence>
<keyword evidence="1" id="KW-1185">Reference proteome</keyword>
<dbReference type="WBParaSite" id="L893_g28706.t1">
    <property type="protein sequence ID" value="L893_g28706.t1"/>
    <property type="gene ID" value="L893_g28706"/>
</dbReference>
<accession>A0A1I7ZQW6</accession>
<evidence type="ECO:0000313" key="1">
    <source>
        <dbReference type="Proteomes" id="UP000095287"/>
    </source>
</evidence>
<organism evidence="1 2">
    <name type="scientific">Steinernema glaseri</name>
    <dbReference type="NCBI Taxonomy" id="37863"/>
    <lineage>
        <taxon>Eukaryota</taxon>
        <taxon>Metazoa</taxon>
        <taxon>Ecdysozoa</taxon>
        <taxon>Nematoda</taxon>
        <taxon>Chromadorea</taxon>
        <taxon>Rhabditida</taxon>
        <taxon>Tylenchina</taxon>
        <taxon>Panagrolaimomorpha</taxon>
        <taxon>Strongyloidoidea</taxon>
        <taxon>Steinernematidae</taxon>
        <taxon>Steinernema</taxon>
    </lineage>
</organism>
<dbReference type="Proteomes" id="UP000095287">
    <property type="component" value="Unplaced"/>
</dbReference>
<dbReference type="AlphaFoldDB" id="A0A1I7ZQW6"/>
<protein>
    <submittedName>
        <fullName evidence="2">Uncharacterized protein</fullName>
    </submittedName>
</protein>
<sequence>MAHLLVSVDTNQAITRNYLDRVETIHSSPRRCVITWQGKESTCGKHRFPSCPLLFGVTGVETRKQPLPGPSPLTAAISQEHVELLACRQCEEGL</sequence>
<proteinExistence type="predicted"/>
<reference evidence="2" key="1">
    <citation type="submission" date="2016-11" db="UniProtKB">
        <authorList>
            <consortium name="WormBaseParasite"/>
        </authorList>
    </citation>
    <scope>IDENTIFICATION</scope>
</reference>